<dbReference type="Pfam" id="PF00392">
    <property type="entry name" value="GntR"/>
    <property type="match status" value="1"/>
</dbReference>
<dbReference type="OrthoDB" id="3186208at2"/>
<dbReference type="InterPro" id="IPR008920">
    <property type="entry name" value="TF_FadR/GntR_C"/>
</dbReference>
<reference evidence="5 6" key="1">
    <citation type="submission" date="2019-09" db="EMBL/GenBank/DDBJ databases">
        <title>Draft genome sequence of the thermophilic Saccharopolyspora hirsuta VKM Ac-666T.</title>
        <authorList>
            <person name="Lobastova T.G."/>
            <person name="Fokina V."/>
            <person name="Bragin E.Y."/>
            <person name="Shtratnikova V.Y."/>
            <person name="Starodumova I.P."/>
            <person name="Tarlachkov S.V."/>
            <person name="Donova M.V."/>
        </authorList>
    </citation>
    <scope>NUCLEOTIDE SEQUENCE [LARGE SCALE GENOMIC DNA]</scope>
    <source>
        <strain evidence="5 6">VKM Ac-666</strain>
    </source>
</reference>
<evidence type="ECO:0000313" key="5">
    <source>
        <dbReference type="EMBL" id="KAA5835197.1"/>
    </source>
</evidence>
<evidence type="ECO:0000256" key="3">
    <source>
        <dbReference type="ARBA" id="ARBA00023163"/>
    </source>
</evidence>
<keyword evidence="1" id="KW-0805">Transcription regulation</keyword>
<evidence type="ECO:0000256" key="2">
    <source>
        <dbReference type="ARBA" id="ARBA00023125"/>
    </source>
</evidence>
<dbReference type="EMBL" id="VWPH01000004">
    <property type="protein sequence ID" value="KAA5835197.1"/>
    <property type="molecule type" value="Genomic_DNA"/>
</dbReference>
<dbReference type="InterPro" id="IPR036388">
    <property type="entry name" value="WH-like_DNA-bd_sf"/>
</dbReference>
<dbReference type="GO" id="GO:0003700">
    <property type="term" value="F:DNA-binding transcription factor activity"/>
    <property type="evidence" value="ECO:0007669"/>
    <property type="project" value="InterPro"/>
</dbReference>
<dbReference type="Pfam" id="PF07729">
    <property type="entry name" value="FCD"/>
    <property type="match status" value="1"/>
</dbReference>
<dbReference type="PANTHER" id="PTHR43537">
    <property type="entry name" value="TRANSCRIPTIONAL REGULATOR, GNTR FAMILY"/>
    <property type="match status" value="1"/>
</dbReference>
<accession>A0A5M7C3Z3</accession>
<proteinExistence type="predicted"/>
<dbReference type="RefSeq" id="WP_150066393.1">
    <property type="nucleotide sequence ID" value="NZ_JBEPDJ010000002.1"/>
</dbReference>
<dbReference type="SMART" id="SM00345">
    <property type="entry name" value="HTH_GNTR"/>
    <property type="match status" value="1"/>
</dbReference>
<comment type="caution">
    <text evidence="5">The sequence shown here is derived from an EMBL/GenBank/DDBJ whole genome shotgun (WGS) entry which is preliminary data.</text>
</comment>
<organism evidence="5 6">
    <name type="scientific">Saccharopolyspora hirsuta</name>
    <dbReference type="NCBI Taxonomy" id="1837"/>
    <lineage>
        <taxon>Bacteria</taxon>
        <taxon>Bacillati</taxon>
        <taxon>Actinomycetota</taxon>
        <taxon>Actinomycetes</taxon>
        <taxon>Pseudonocardiales</taxon>
        <taxon>Pseudonocardiaceae</taxon>
        <taxon>Saccharopolyspora</taxon>
    </lineage>
</organism>
<dbReference type="SUPFAM" id="SSF48008">
    <property type="entry name" value="GntR ligand-binding domain-like"/>
    <property type="match status" value="1"/>
</dbReference>
<name>A0A5M7C3Z3_SACHI</name>
<dbReference type="GO" id="GO:0003677">
    <property type="term" value="F:DNA binding"/>
    <property type="evidence" value="ECO:0007669"/>
    <property type="project" value="UniProtKB-KW"/>
</dbReference>
<dbReference type="AlphaFoldDB" id="A0A5M7C3Z3"/>
<dbReference type="SMR" id="A0A5M7C3Z3"/>
<evidence type="ECO:0000259" key="4">
    <source>
        <dbReference type="PROSITE" id="PS50949"/>
    </source>
</evidence>
<gene>
    <name evidence="5" type="ORF">F1721_10445</name>
</gene>
<dbReference type="PANTHER" id="PTHR43537:SF24">
    <property type="entry name" value="GLUCONATE OPERON TRANSCRIPTIONAL REPRESSOR"/>
    <property type="match status" value="1"/>
</dbReference>
<dbReference type="InterPro" id="IPR000524">
    <property type="entry name" value="Tscrpt_reg_HTH_GntR"/>
</dbReference>
<dbReference type="SUPFAM" id="SSF46785">
    <property type="entry name" value="Winged helix' DNA-binding domain"/>
    <property type="match status" value="1"/>
</dbReference>
<evidence type="ECO:0000256" key="1">
    <source>
        <dbReference type="ARBA" id="ARBA00023015"/>
    </source>
</evidence>
<dbReference type="InterPro" id="IPR011711">
    <property type="entry name" value="GntR_C"/>
</dbReference>
<evidence type="ECO:0000313" key="6">
    <source>
        <dbReference type="Proteomes" id="UP000323946"/>
    </source>
</evidence>
<dbReference type="Gene3D" id="1.20.120.530">
    <property type="entry name" value="GntR ligand-binding domain-like"/>
    <property type="match status" value="1"/>
</dbReference>
<keyword evidence="2" id="KW-0238">DNA-binding</keyword>
<dbReference type="InterPro" id="IPR036390">
    <property type="entry name" value="WH_DNA-bd_sf"/>
</dbReference>
<feature type="domain" description="HTH gntR-type" evidence="4">
    <location>
        <begin position="7"/>
        <end position="74"/>
    </location>
</feature>
<protein>
    <submittedName>
        <fullName evidence="5">GntR family transcriptional regulator</fullName>
    </submittedName>
</protein>
<sequence length="237" mass="26259">MSTGREPSLTEVVMEHVRSAVVEGTMRPQEWYSVYQLADELGVSRSPVREGLLRLEEAGLIRFVRNRGFQIIPTTPEDVAEIFSIRLALEVPAAHRAALYADESFAAEAAELREQMCEAAEQDDEPRFFAVDQQLHGIVLTAGSMRRGHRIVDQLRVSTRLLGDSTAGRSREYPDIIGEHDPIVAAILAGDGPGAARAMRDHLEATAVLLIGQALHYAERSEDPQDLWTRLRAGFDS</sequence>
<dbReference type="PROSITE" id="PS50949">
    <property type="entry name" value="HTH_GNTR"/>
    <property type="match status" value="1"/>
</dbReference>
<dbReference type="Proteomes" id="UP000323946">
    <property type="component" value="Unassembled WGS sequence"/>
</dbReference>
<keyword evidence="3" id="KW-0804">Transcription</keyword>
<keyword evidence="6" id="KW-1185">Reference proteome</keyword>
<dbReference type="SMART" id="SM00895">
    <property type="entry name" value="FCD"/>
    <property type="match status" value="1"/>
</dbReference>
<dbReference type="Gene3D" id="1.10.10.10">
    <property type="entry name" value="Winged helix-like DNA-binding domain superfamily/Winged helix DNA-binding domain"/>
    <property type="match status" value="1"/>
</dbReference>